<evidence type="ECO:0000313" key="1">
    <source>
        <dbReference type="EMBL" id="SEB84713.1"/>
    </source>
</evidence>
<gene>
    <name evidence="1" type="ORF">SAMN05443244_1993</name>
</gene>
<evidence type="ECO:0000313" key="2">
    <source>
        <dbReference type="Proteomes" id="UP000182409"/>
    </source>
</evidence>
<dbReference type="Proteomes" id="UP000182409">
    <property type="component" value="Unassembled WGS sequence"/>
</dbReference>
<accession>A0A1H4MP20</accession>
<sequence>MLPVLLCHFKIRPKNFPKTSDSRVGNRKFNLPKFRSLLSCRQLTGAADYVMLP</sequence>
<protein>
    <submittedName>
        <fullName evidence="1">Uncharacterized protein</fullName>
    </submittedName>
</protein>
<dbReference type="AlphaFoldDB" id="A0A1H4MP20"/>
<organism evidence="1 2">
    <name type="scientific">Terriglobus roseus</name>
    <dbReference type="NCBI Taxonomy" id="392734"/>
    <lineage>
        <taxon>Bacteria</taxon>
        <taxon>Pseudomonadati</taxon>
        <taxon>Acidobacteriota</taxon>
        <taxon>Terriglobia</taxon>
        <taxon>Terriglobales</taxon>
        <taxon>Acidobacteriaceae</taxon>
        <taxon>Terriglobus</taxon>
    </lineage>
</organism>
<proteinExistence type="predicted"/>
<reference evidence="1 2" key="1">
    <citation type="submission" date="2016-10" db="EMBL/GenBank/DDBJ databases">
        <authorList>
            <person name="de Groot N.N."/>
        </authorList>
    </citation>
    <scope>NUCLEOTIDE SEQUENCE [LARGE SCALE GENOMIC DNA]</scope>
    <source>
        <strain evidence="1 2">AB35.6</strain>
    </source>
</reference>
<dbReference type="EMBL" id="FNSD01000001">
    <property type="protein sequence ID" value="SEB84713.1"/>
    <property type="molecule type" value="Genomic_DNA"/>
</dbReference>
<name>A0A1H4MP20_9BACT</name>